<keyword evidence="4" id="KW-0411">Iron-sulfur</keyword>
<dbReference type="AlphaFoldDB" id="A0A7W5H1B7"/>
<keyword evidence="1" id="KW-0004">4Fe-4S</keyword>
<evidence type="ECO:0000256" key="4">
    <source>
        <dbReference type="ARBA" id="ARBA00023014"/>
    </source>
</evidence>
<dbReference type="InterPro" id="IPR007160">
    <property type="entry name" value="DUF362"/>
</dbReference>
<keyword evidence="2" id="KW-0479">Metal-binding</keyword>
<keyword evidence="7" id="KW-1185">Reference proteome</keyword>
<evidence type="ECO:0000313" key="6">
    <source>
        <dbReference type="EMBL" id="MBB3186469.1"/>
    </source>
</evidence>
<keyword evidence="3" id="KW-0408">Iron</keyword>
<evidence type="ECO:0000256" key="3">
    <source>
        <dbReference type="ARBA" id="ARBA00023004"/>
    </source>
</evidence>
<evidence type="ECO:0000259" key="5">
    <source>
        <dbReference type="PROSITE" id="PS51379"/>
    </source>
</evidence>
<reference evidence="6 7" key="1">
    <citation type="submission" date="2020-08" db="EMBL/GenBank/DDBJ databases">
        <title>Genomic Encyclopedia of Type Strains, Phase IV (KMG-IV): sequencing the most valuable type-strain genomes for metagenomic binning, comparative biology and taxonomic classification.</title>
        <authorList>
            <person name="Goeker M."/>
        </authorList>
    </citation>
    <scope>NUCLEOTIDE SEQUENCE [LARGE SCALE GENOMIC DNA]</scope>
    <source>
        <strain evidence="6 7">DSM 27471</strain>
    </source>
</reference>
<evidence type="ECO:0000256" key="1">
    <source>
        <dbReference type="ARBA" id="ARBA00022485"/>
    </source>
</evidence>
<dbReference type="Proteomes" id="UP000544222">
    <property type="component" value="Unassembled WGS sequence"/>
</dbReference>
<accession>A0A7W5H1B7</accession>
<dbReference type="GO" id="GO:0051539">
    <property type="term" value="F:4 iron, 4 sulfur cluster binding"/>
    <property type="evidence" value="ECO:0007669"/>
    <property type="project" value="UniProtKB-KW"/>
</dbReference>
<evidence type="ECO:0000256" key="2">
    <source>
        <dbReference type="ARBA" id="ARBA00022723"/>
    </source>
</evidence>
<dbReference type="InterPro" id="IPR050572">
    <property type="entry name" value="Fe-S_Ferredoxin"/>
</dbReference>
<dbReference type="Gene3D" id="3.30.70.20">
    <property type="match status" value="1"/>
</dbReference>
<protein>
    <submittedName>
        <fullName evidence="6">Uncharacterized protein (DUF362 family)/ferredoxin</fullName>
    </submittedName>
</protein>
<dbReference type="Pfam" id="PF04015">
    <property type="entry name" value="DUF362"/>
    <property type="match status" value="1"/>
</dbReference>
<name>A0A7W5H1B7_9PORP</name>
<dbReference type="InterPro" id="IPR017900">
    <property type="entry name" value="4Fe4S_Fe_S_CS"/>
</dbReference>
<dbReference type="EMBL" id="JACHYB010000001">
    <property type="protein sequence ID" value="MBB3186469.1"/>
    <property type="molecule type" value="Genomic_DNA"/>
</dbReference>
<dbReference type="PANTHER" id="PTHR43687:SF1">
    <property type="entry name" value="FERREDOXIN III"/>
    <property type="match status" value="1"/>
</dbReference>
<feature type="domain" description="4Fe-4S ferredoxin-type" evidence="5">
    <location>
        <begin position="343"/>
        <end position="372"/>
    </location>
</feature>
<dbReference type="PROSITE" id="PS00198">
    <property type="entry name" value="4FE4S_FER_1"/>
    <property type="match status" value="2"/>
</dbReference>
<dbReference type="SUPFAM" id="SSF54862">
    <property type="entry name" value="4Fe-4S ferredoxins"/>
    <property type="match status" value="1"/>
</dbReference>
<gene>
    <name evidence="6" type="ORF">FHX64_000632</name>
</gene>
<dbReference type="PANTHER" id="PTHR43687">
    <property type="entry name" value="ADENYLYLSULFATE REDUCTASE, BETA SUBUNIT"/>
    <property type="match status" value="1"/>
</dbReference>
<dbReference type="Pfam" id="PF13237">
    <property type="entry name" value="Fer4_10"/>
    <property type="match status" value="1"/>
</dbReference>
<dbReference type="PROSITE" id="PS51379">
    <property type="entry name" value="4FE4S_FER_2"/>
    <property type="match status" value="2"/>
</dbReference>
<comment type="caution">
    <text evidence="6">The sequence shown here is derived from an EMBL/GenBank/DDBJ whole genome shotgun (WGS) entry which is preliminary data.</text>
</comment>
<proteinExistence type="predicted"/>
<evidence type="ECO:0000313" key="7">
    <source>
        <dbReference type="Proteomes" id="UP000544222"/>
    </source>
</evidence>
<sequence>MKSRVALVRCDSYDIEEVKMAVSRGIQLIGGAKCFVKTGEKIVLKVNLLVGDTPEKCVTTHPSVFKAVAETFANEGVIIQYGDSPGHGSPHAAAKKAGIADVAEDLLIDLAEFKEGREIFFEQGKQNKKFFIANGVLDADGLISLPKMKTHALERFTGSIKNQFGTVVGMRKSEFHVKLPNAIDFARMLVDLNNYIKPRLYIMDGIIAMEGNGPRGGTPRPMNVLLFSTDPVALDATACRLINLNPAYVPTTIMGYQAGSGTYLQEEIELVGDDLKSFVCPDFVVDRTPVKPAKKNSVLLFVNNRLIPKPVILTEKCTQCGTCVNSCPVEGKAVYWDHNDRTKAPVYDYKKCIRCYCCQEMCPENAIVLQTPIIRKLGNFL</sequence>
<feature type="domain" description="4Fe-4S ferredoxin-type" evidence="5">
    <location>
        <begin position="308"/>
        <end position="339"/>
    </location>
</feature>
<organism evidence="6 7">
    <name type="scientific">Microbacter margulisiae</name>
    <dbReference type="NCBI Taxonomy" id="1350067"/>
    <lineage>
        <taxon>Bacteria</taxon>
        <taxon>Pseudomonadati</taxon>
        <taxon>Bacteroidota</taxon>
        <taxon>Bacteroidia</taxon>
        <taxon>Bacteroidales</taxon>
        <taxon>Porphyromonadaceae</taxon>
        <taxon>Microbacter</taxon>
    </lineage>
</organism>
<dbReference type="GO" id="GO:0046872">
    <property type="term" value="F:metal ion binding"/>
    <property type="evidence" value="ECO:0007669"/>
    <property type="project" value="UniProtKB-KW"/>
</dbReference>
<dbReference type="RefSeq" id="WP_183412361.1">
    <property type="nucleotide sequence ID" value="NZ_JACHYB010000001.1"/>
</dbReference>
<dbReference type="InterPro" id="IPR017896">
    <property type="entry name" value="4Fe4S_Fe-S-bd"/>
</dbReference>